<dbReference type="Proteomes" id="UP000000592">
    <property type="component" value="Chromosome"/>
</dbReference>
<evidence type="ECO:0000313" key="2">
    <source>
        <dbReference type="EMBL" id="AAS81837.1"/>
    </source>
</evidence>
<dbReference type="KEGG" id="tth:TT_C1495"/>
<name>Q72HJ2_THET2</name>
<proteinExistence type="predicted"/>
<gene>
    <name evidence="2" type="ordered locus">TT_C1495</name>
</gene>
<dbReference type="HOGENOM" id="CLU_885478_0_0_0"/>
<dbReference type="EMBL" id="AE017221">
    <property type="protein sequence ID" value="AAS81837.1"/>
    <property type="molecule type" value="Genomic_DNA"/>
</dbReference>
<feature type="compositionally biased region" description="Low complexity" evidence="1">
    <location>
        <begin position="228"/>
        <end position="242"/>
    </location>
</feature>
<accession>Q72HJ2</accession>
<dbReference type="AlphaFoldDB" id="Q72HJ2"/>
<protein>
    <submittedName>
        <fullName evidence="2">Uncharacterized protein</fullName>
    </submittedName>
</protein>
<sequence>MYLHRPRLLRALQEGLPEGVLVHAPAGFGKTLLLKSFAEAKGLPYRRDWSPEPGCYDLRKPPPEVLPGQVVAARQARLPALHRLGPEDLAFTPEEVGELARRLGKRELAGPVHALFGGWPHLTRKALERGEAAWTPELRAFLEGLLPPLDLRPFLLPLPEAAFRQAGFGEAVEALLAQALAQGVPLRSSPPSPPTSRPPTPYRPRRRPGGSSRPPSPSGPGKRPWRPPGATGAGSSSGPWSGREGPSWKGAKWRPSSATPSGWRTPPPASASSSPWGTGCGGSWTGASPSWRAFPRRTPPSSPRPSSPRAPSWA</sequence>
<reference evidence="2 3" key="1">
    <citation type="journal article" date="2004" name="Nat. Biotechnol.">
        <title>The genome sequence of the extreme thermophile Thermus thermophilus.</title>
        <authorList>
            <person name="Henne A."/>
            <person name="Brueggemann H."/>
            <person name="Raasch C."/>
            <person name="Wiezer A."/>
            <person name="Hartsch T."/>
            <person name="Liesegang H."/>
            <person name="Johann A."/>
            <person name="Lienard T."/>
            <person name="Gohl O."/>
            <person name="Martinez-Arias R."/>
            <person name="Jacobi C."/>
            <person name="Starkuviene V."/>
            <person name="Schlenczeck S."/>
            <person name="Dencker S."/>
            <person name="Huber R."/>
            <person name="Klenk H.-P."/>
            <person name="Overbeek R."/>
            <person name="Kramer W."/>
            <person name="Merkl R."/>
            <person name="Gottschalk G."/>
            <person name="Fritz H.-J."/>
        </authorList>
    </citation>
    <scope>NUCLEOTIDE SEQUENCE [LARGE SCALE GENOMIC DNA]</scope>
    <source>
        <strain evidence="3">ATCC BAA-163 / DSM 7039 / HB27</strain>
    </source>
</reference>
<feature type="compositionally biased region" description="Pro residues" evidence="1">
    <location>
        <begin position="297"/>
        <end position="308"/>
    </location>
</feature>
<dbReference type="RefSeq" id="WP_011173870.1">
    <property type="nucleotide sequence ID" value="NC_005835.1"/>
</dbReference>
<dbReference type="eggNOG" id="COG0457">
    <property type="taxonomic scope" value="Bacteria"/>
</dbReference>
<feature type="compositionally biased region" description="Pro residues" evidence="1">
    <location>
        <begin position="188"/>
        <end position="202"/>
    </location>
</feature>
<feature type="region of interest" description="Disordered" evidence="1">
    <location>
        <begin position="183"/>
        <end position="314"/>
    </location>
</feature>
<organism evidence="2 3">
    <name type="scientific">Thermus thermophilus (strain ATCC BAA-163 / DSM 7039 / HB27)</name>
    <dbReference type="NCBI Taxonomy" id="262724"/>
    <lineage>
        <taxon>Bacteria</taxon>
        <taxon>Thermotogati</taxon>
        <taxon>Deinococcota</taxon>
        <taxon>Deinococci</taxon>
        <taxon>Thermales</taxon>
        <taxon>Thermaceae</taxon>
        <taxon>Thermus</taxon>
    </lineage>
</organism>
<evidence type="ECO:0000256" key="1">
    <source>
        <dbReference type="SAM" id="MobiDB-lite"/>
    </source>
</evidence>
<evidence type="ECO:0000313" key="3">
    <source>
        <dbReference type="Proteomes" id="UP000000592"/>
    </source>
</evidence>